<feature type="transmembrane region" description="Helical" evidence="8">
    <location>
        <begin position="110"/>
        <end position="127"/>
    </location>
</feature>
<feature type="domain" description="Major facilitator superfamily (MFS) profile" evidence="9">
    <location>
        <begin position="11"/>
        <end position="455"/>
    </location>
</feature>
<dbReference type="InterPro" id="IPR004638">
    <property type="entry name" value="EmrB-like"/>
</dbReference>
<evidence type="ECO:0000313" key="11">
    <source>
        <dbReference type="Proteomes" id="UP000249522"/>
    </source>
</evidence>
<name>A0A2W1LA05_9BACL</name>
<dbReference type="GO" id="GO:0005886">
    <property type="term" value="C:plasma membrane"/>
    <property type="evidence" value="ECO:0007669"/>
    <property type="project" value="UniProtKB-SubCell"/>
</dbReference>
<dbReference type="PANTHER" id="PTHR42718">
    <property type="entry name" value="MAJOR FACILITATOR SUPERFAMILY MULTIDRUG TRANSPORTER MFSC"/>
    <property type="match status" value="1"/>
</dbReference>
<dbReference type="PANTHER" id="PTHR42718:SF9">
    <property type="entry name" value="MAJOR FACILITATOR SUPERFAMILY MULTIDRUG TRANSPORTER MFSC"/>
    <property type="match status" value="1"/>
</dbReference>
<organism evidence="10 11">
    <name type="scientific">Paenibacillus sambharensis</name>
    <dbReference type="NCBI Taxonomy" id="1803190"/>
    <lineage>
        <taxon>Bacteria</taxon>
        <taxon>Bacillati</taxon>
        <taxon>Bacillota</taxon>
        <taxon>Bacilli</taxon>
        <taxon>Bacillales</taxon>
        <taxon>Paenibacillaceae</taxon>
        <taxon>Paenibacillus</taxon>
    </lineage>
</organism>
<feature type="transmembrane region" description="Helical" evidence="8">
    <location>
        <begin position="139"/>
        <end position="159"/>
    </location>
</feature>
<keyword evidence="11" id="KW-1185">Reference proteome</keyword>
<reference evidence="10 11" key="1">
    <citation type="submission" date="2018-06" db="EMBL/GenBank/DDBJ databases">
        <title>Paenibacillus imtechensis sp. nov.</title>
        <authorList>
            <person name="Pinnaka A.K."/>
            <person name="Singh H."/>
            <person name="Kaur M."/>
        </authorList>
    </citation>
    <scope>NUCLEOTIDE SEQUENCE [LARGE SCALE GENOMIC DNA]</scope>
    <source>
        <strain evidence="10 11">SMB1</strain>
    </source>
</reference>
<dbReference type="PROSITE" id="PS50850">
    <property type="entry name" value="MFS"/>
    <property type="match status" value="1"/>
</dbReference>
<feature type="transmembrane region" description="Helical" evidence="8">
    <location>
        <begin position="196"/>
        <end position="215"/>
    </location>
</feature>
<feature type="transmembrane region" description="Helical" evidence="8">
    <location>
        <begin position="165"/>
        <end position="184"/>
    </location>
</feature>
<gene>
    <name evidence="10" type="ORF">DNH61_12395</name>
</gene>
<protein>
    <submittedName>
        <fullName evidence="10">MFS transporter</fullName>
    </submittedName>
</protein>
<dbReference type="NCBIfam" id="TIGR00711">
    <property type="entry name" value="efflux_EmrB"/>
    <property type="match status" value="1"/>
</dbReference>
<comment type="subcellular location">
    <subcellularLocation>
        <location evidence="1">Cell membrane</location>
        <topology evidence="1">Multi-pass membrane protein</topology>
    </subcellularLocation>
</comment>
<evidence type="ECO:0000256" key="5">
    <source>
        <dbReference type="ARBA" id="ARBA00022692"/>
    </source>
</evidence>
<feature type="transmembrane region" description="Helical" evidence="8">
    <location>
        <begin position="227"/>
        <end position="247"/>
    </location>
</feature>
<evidence type="ECO:0000259" key="9">
    <source>
        <dbReference type="PROSITE" id="PS50850"/>
    </source>
</evidence>
<feature type="transmembrane region" description="Helical" evidence="8">
    <location>
        <begin position="12"/>
        <end position="36"/>
    </location>
</feature>
<dbReference type="Gene3D" id="1.20.1250.20">
    <property type="entry name" value="MFS general substrate transporter like domains"/>
    <property type="match status" value="1"/>
</dbReference>
<dbReference type="Gene3D" id="1.20.1720.10">
    <property type="entry name" value="Multidrug resistance protein D"/>
    <property type="match status" value="1"/>
</dbReference>
<keyword evidence="7 8" id="KW-0472">Membrane</keyword>
<keyword evidence="6 8" id="KW-1133">Transmembrane helix</keyword>
<proteinExistence type="inferred from homology"/>
<evidence type="ECO:0000256" key="1">
    <source>
        <dbReference type="ARBA" id="ARBA00004651"/>
    </source>
</evidence>
<dbReference type="InterPro" id="IPR036259">
    <property type="entry name" value="MFS_trans_sf"/>
</dbReference>
<dbReference type="Pfam" id="PF07690">
    <property type="entry name" value="MFS_1"/>
    <property type="match status" value="1"/>
</dbReference>
<dbReference type="InterPro" id="IPR020846">
    <property type="entry name" value="MFS_dom"/>
</dbReference>
<dbReference type="GO" id="GO:0022857">
    <property type="term" value="F:transmembrane transporter activity"/>
    <property type="evidence" value="ECO:0007669"/>
    <property type="project" value="InterPro"/>
</dbReference>
<comment type="similarity">
    <text evidence="2">Belongs to the major facilitator superfamily. EmrB family.</text>
</comment>
<evidence type="ECO:0000256" key="8">
    <source>
        <dbReference type="SAM" id="Phobius"/>
    </source>
</evidence>
<feature type="transmembrane region" description="Helical" evidence="8">
    <location>
        <begin position="48"/>
        <end position="68"/>
    </location>
</feature>
<dbReference type="PRINTS" id="PR01036">
    <property type="entry name" value="TCRTETB"/>
</dbReference>
<evidence type="ECO:0000313" key="10">
    <source>
        <dbReference type="EMBL" id="PZD95723.1"/>
    </source>
</evidence>
<feature type="transmembrane region" description="Helical" evidence="8">
    <location>
        <begin position="77"/>
        <end position="98"/>
    </location>
</feature>
<keyword evidence="4" id="KW-1003">Cell membrane</keyword>
<dbReference type="RefSeq" id="WP_111146968.1">
    <property type="nucleotide sequence ID" value="NZ_QKRB01000044.1"/>
</dbReference>
<evidence type="ECO:0000256" key="6">
    <source>
        <dbReference type="ARBA" id="ARBA00022989"/>
    </source>
</evidence>
<accession>A0A2W1LA05</accession>
<keyword evidence="3" id="KW-0813">Transport</keyword>
<evidence type="ECO:0000256" key="4">
    <source>
        <dbReference type="ARBA" id="ARBA00022475"/>
    </source>
</evidence>
<keyword evidence="5 8" id="KW-0812">Transmembrane</keyword>
<evidence type="ECO:0000256" key="7">
    <source>
        <dbReference type="ARBA" id="ARBA00023136"/>
    </source>
</evidence>
<dbReference type="EMBL" id="QKRB01000044">
    <property type="protein sequence ID" value="PZD95723.1"/>
    <property type="molecule type" value="Genomic_DNA"/>
</dbReference>
<comment type="caution">
    <text evidence="10">The sequence shown here is derived from an EMBL/GenBank/DDBJ whole genome shotgun (WGS) entry which is preliminary data.</text>
</comment>
<evidence type="ECO:0000256" key="3">
    <source>
        <dbReference type="ARBA" id="ARBA00022448"/>
    </source>
</evidence>
<sequence>MNRPLSPRVVVGIVYVIAMFMVSMDATIVNVALVTISEELQAPASHMGTINVGYLVSLALCLPVSGWLGDRFGTKRVFLLALGTFTLASVLCGIAGNLTELNLARMLQGAAGGLLTPVGMAILFRTFPAHERPRISRILIIPIALAPAMGPVIGGFLVEAISWRWAFYVNLPFGCFALLFGLVFLKEHKADSLRRLDWRGLLLSTPGFAMLMYALTQGSVRGWDTPAIAVTGLSGVLLLILFVTIELRTKQPMLEVRLFSDRLFRTMGLNAFFVSAGLLGMLYVFPLMYQDAFDASALEAGLTTFPEALGLMVSSQFVPWFLKRLGPRRMVSIALLSAIVMFLLLSLVQQDTNPWLIRMLLFCTGFFLGNAVGVIQATAFTGIPPVSMGQASTLFQVQNRLGSALGVAILSSIIAGFGTNASGGEAFSYKLALLVSTGFLLVALLFARRIHDTDAAAVLRKPEPAKKMTA</sequence>
<dbReference type="Proteomes" id="UP000249522">
    <property type="component" value="Unassembled WGS sequence"/>
</dbReference>
<feature type="transmembrane region" description="Helical" evidence="8">
    <location>
        <begin position="355"/>
        <end position="380"/>
    </location>
</feature>
<dbReference type="CDD" id="cd17503">
    <property type="entry name" value="MFS_LmrB_MDR_like"/>
    <property type="match status" value="1"/>
</dbReference>
<feature type="transmembrane region" description="Helical" evidence="8">
    <location>
        <begin position="427"/>
        <end position="447"/>
    </location>
</feature>
<dbReference type="SUPFAM" id="SSF103473">
    <property type="entry name" value="MFS general substrate transporter"/>
    <property type="match status" value="1"/>
</dbReference>
<feature type="transmembrane region" description="Helical" evidence="8">
    <location>
        <begin position="268"/>
        <end position="289"/>
    </location>
</feature>
<dbReference type="OrthoDB" id="9816041at2"/>
<evidence type="ECO:0000256" key="2">
    <source>
        <dbReference type="ARBA" id="ARBA00008537"/>
    </source>
</evidence>
<feature type="transmembrane region" description="Helical" evidence="8">
    <location>
        <begin position="329"/>
        <end position="349"/>
    </location>
</feature>
<dbReference type="AlphaFoldDB" id="A0A2W1LA05"/>
<feature type="transmembrane region" description="Helical" evidence="8">
    <location>
        <begin position="401"/>
        <end position="421"/>
    </location>
</feature>
<dbReference type="InterPro" id="IPR011701">
    <property type="entry name" value="MFS"/>
</dbReference>